<gene>
    <name evidence="4" type="ORF">UC7_02985</name>
</gene>
<reference evidence="4 5" key="1">
    <citation type="submission" date="2013-02" db="EMBL/GenBank/DDBJ databases">
        <title>The Genome Sequence of Enterococcus caccae BAA-1240.</title>
        <authorList>
            <consortium name="The Broad Institute Genome Sequencing Platform"/>
            <consortium name="The Broad Institute Genome Sequencing Center for Infectious Disease"/>
            <person name="Earl A.M."/>
            <person name="Gilmore M.S."/>
            <person name="Lebreton F."/>
            <person name="Walker B."/>
            <person name="Young S.K."/>
            <person name="Zeng Q."/>
            <person name="Gargeya S."/>
            <person name="Fitzgerald M."/>
            <person name="Haas B."/>
            <person name="Abouelleil A."/>
            <person name="Alvarado L."/>
            <person name="Arachchi H.M."/>
            <person name="Berlin A.M."/>
            <person name="Chapman S.B."/>
            <person name="Dewar J."/>
            <person name="Goldberg J."/>
            <person name="Griggs A."/>
            <person name="Gujja S."/>
            <person name="Hansen M."/>
            <person name="Howarth C."/>
            <person name="Imamovic A."/>
            <person name="Larimer J."/>
            <person name="McCowan C."/>
            <person name="Murphy C."/>
            <person name="Neiman D."/>
            <person name="Pearson M."/>
            <person name="Priest M."/>
            <person name="Roberts A."/>
            <person name="Saif S."/>
            <person name="Shea T."/>
            <person name="Sisk P."/>
            <person name="Sykes S."/>
            <person name="Wortman J."/>
            <person name="Nusbaum C."/>
            <person name="Birren B."/>
        </authorList>
    </citation>
    <scope>NUCLEOTIDE SEQUENCE [LARGE SCALE GENOMIC DNA]</scope>
    <source>
        <strain evidence="4 5">ATCC BAA-1240</strain>
    </source>
</reference>
<dbReference type="STRING" id="317735.RU98_GL000160"/>
<dbReference type="AlphaFoldDB" id="R3WP90"/>
<dbReference type="eggNOG" id="COG2192">
    <property type="taxonomic scope" value="Bacteria"/>
</dbReference>
<comment type="similarity">
    <text evidence="1">Belongs to the NodU/CmcH family.</text>
</comment>
<dbReference type="InterPro" id="IPR038152">
    <property type="entry name" value="Carbam_trans_C_sf"/>
</dbReference>
<dbReference type="PANTHER" id="PTHR34847:SF1">
    <property type="entry name" value="NODULATION PROTEIN U"/>
    <property type="match status" value="1"/>
</dbReference>
<feature type="domain" description="Carbamoyltransferase" evidence="2">
    <location>
        <begin position="96"/>
        <end position="333"/>
    </location>
</feature>
<dbReference type="Gene3D" id="3.30.420.40">
    <property type="match status" value="2"/>
</dbReference>
<dbReference type="InterPro" id="IPR051338">
    <property type="entry name" value="NodU/CmcH_Carbamoyltrnsfr"/>
</dbReference>
<feature type="domain" description="Carbamoyltransferase C-terminal" evidence="3">
    <location>
        <begin position="383"/>
        <end position="549"/>
    </location>
</feature>
<evidence type="ECO:0000256" key="1">
    <source>
        <dbReference type="ARBA" id="ARBA00006129"/>
    </source>
</evidence>
<evidence type="ECO:0000313" key="5">
    <source>
        <dbReference type="Proteomes" id="UP000013840"/>
    </source>
</evidence>
<dbReference type="GO" id="GO:0003824">
    <property type="term" value="F:catalytic activity"/>
    <property type="evidence" value="ECO:0007669"/>
    <property type="project" value="InterPro"/>
</dbReference>
<sequence>MNVLGISGIFGHDAAACLSMDGKIIAFAEEERFSRKRFSFGDYPIKATLYCLQEAKIDISAIDILAVSINPELDREAELFQDYGERFLMELGIVEEDWPIIEYWDHHLCHAASSYYSSGYKQAISIVLDGNGERNATSIFVCEKGEILEMESRDISQSLGHFYKSVCMYNGLGRYSEGKLMGLAAYGDPIYKFSPIEINEDYGYFINLGRANHYLPQEYRYKQIQNEWLDWLEKNYGEENLTKQTWSRMNGISTEVHFSEKYKNLAASAQEILNQMIISIIRYAINKYQIKNICISGGVGLNCSTNGYLTEQNITDLYIIPVANDAGGALGACYLSSREHNVLPQQLDTVYLGPDFTDQQIIDLLDTKKIPYQYINNVEEFAAKKIALGKIIGWFQGRMEMGPRALGNRSIVALPNSIEIRDKVNIIKGRESWRPLSPSIIEEDIKRFVDFPSKFMLRGLHVKDLYKKDILGAVHVDGTARVQTVSREDNEKYYKLLEQVKKETGVGAVLNTSFNIGGEPLVCNPRDAIKTFYDSELDYLIMGNIVLSKSEKLQ</sequence>
<dbReference type="InterPro" id="IPR003696">
    <property type="entry name" value="Carbtransf_dom"/>
</dbReference>
<evidence type="ECO:0000259" key="2">
    <source>
        <dbReference type="Pfam" id="PF02543"/>
    </source>
</evidence>
<keyword evidence="5" id="KW-1185">Reference proteome</keyword>
<dbReference type="InterPro" id="IPR043129">
    <property type="entry name" value="ATPase_NBD"/>
</dbReference>
<dbReference type="Pfam" id="PF16861">
    <property type="entry name" value="Carbam_trans_C"/>
    <property type="match status" value="1"/>
</dbReference>
<accession>R3WP90</accession>
<dbReference type="PATRIC" id="fig|1158612.3.peg.2953"/>
<dbReference type="PANTHER" id="PTHR34847">
    <property type="entry name" value="NODULATION PROTEIN U"/>
    <property type="match status" value="1"/>
</dbReference>
<organism evidence="4 5">
    <name type="scientific">Enterococcus caccae ATCC BAA-1240</name>
    <dbReference type="NCBI Taxonomy" id="1158612"/>
    <lineage>
        <taxon>Bacteria</taxon>
        <taxon>Bacillati</taxon>
        <taxon>Bacillota</taxon>
        <taxon>Bacilli</taxon>
        <taxon>Lactobacillales</taxon>
        <taxon>Enterococcaceae</taxon>
        <taxon>Enterococcus</taxon>
    </lineage>
</organism>
<dbReference type="RefSeq" id="WP_010773064.1">
    <property type="nucleotide sequence ID" value="NZ_KB946335.1"/>
</dbReference>
<dbReference type="OrthoDB" id="9780777at2"/>
<evidence type="ECO:0000313" key="4">
    <source>
        <dbReference type="EMBL" id="EOL43655.1"/>
    </source>
</evidence>
<dbReference type="CDD" id="cd24098">
    <property type="entry name" value="ASKHA_NBD_TobZ_N"/>
    <property type="match status" value="1"/>
</dbReference>
<dbReference type="InterPro" id="IPR031730">
    <property type="entry name" value="Carbam_trans_C"/>
</dbReference>
<dbReference type="Pfam" id="PF02543">
    <property type="entry name" value="Carbam_trans_N"/>
    <property type="match status" value="1"/>
</dbReference>
<comment type="caution">
    <text evidence="4">The sequence shown here is derived from an EMBL/GenBank/DDBJ whole genome shotgun (WGS) entry which is preliminary data.</text>
</comment>
<dbReference type="SUPFAM" id="SSF53067">
    <property type="entry name" value="Actin-like ATPase domain"/>
    <property type="match status" value="1"/>
</dbReference>
<dbReference type="Proteomes" id="UP000013840">
    <property type="component" value="Unassembled WGS sequence"/>
</dbReference>
<dbReference type="Gene3D" id="3.90.870.20">
    <property type="entry name" value="Carbamoyltransferase, C-terminal domain"/>
    <property type="match status" value="1"/>
</dbReference>
<proteinExistence type="inferred from homology"/>
<dbReference type="EMBL" id="AJAU01000022">
    <property type="protein sequence ID" value="EOL43655.1"/>
    <property type="molecule type" value="Genomic_DNA"/>
</dbReference>
<evidence type="ECO:0000259" key="3">
    <source>
        <dbReference type="Pfam" id="PF16861"/>
    </source>
</evidence>
<name>R3WP90_9ENTE</name>
<evidence type="ECO:0008006" key="6">
    <source>
        <dbReference type="Google" id="ProtNLM"/>
    </source>
</evidence>
<protein>
    <recommendedName>
        <fullName evidence="6">Carbamoyltransferase</fullName>
    </recommendedName>
</protein>